<dbReference type="PROSITE" id="PS50943">
    <property type="entry name" value="HTH_CROC1"/>
    <property type="match status" value="1"/>
</dbReference>
<evidence type="ECO:0000313" key="1">
    <source>
        <dbReference type="EMBL" id="SDF50597.1"/>
    </source>
</evidence>
<dbReference type="InterPro" id="IPR001387">
    <property type="entry name" value="Cro/C1-type_HTH"/>
</dbReference>
<dbReference type="Gene3D" id="1.10.260.40">
    <property type="entry name" value="lambda repressor-like DNA-binding domains"/>
    <property type="match status" value="1"/>
</dbReference>
<dbReference type="RefSeq" id="WP_055212695.1">
    <property type="nucleotide sequence ID" value="NZ_CP061202.1"/>
</dbReference>
<name>A0A0Q0QUK8_RHOCA</name>
<protein>
    <submittedName>
        <fullName evidence="1">DNA-binding transcriptional regulator, XRE-family HTH domain</fullName>
    </submittedName>
</protein>
<dbReference type="AlphaFoldDB" id="A0A0Q0QUK8"/>
<dbReference type="GO" id="GO:0003677">
    <property type="term" value="F:DNA binding"/>
    <property type="evidence" value="ECO:0007669"/>
    <property type="project" value="UniProtKB-KW"/>
</dbReference>
<organism evidence="1 2">
    <name type="scientific">Rhodobacter capsulatus</name>
    <name type="common">Rhodopseudomonas capsulata</name>
    <dbReference type="NCBI Taxonomy" id="1061"/>
    <lineage>
        <taxon>Bacteria</taxon>
        <taxon>Pseudomonadati</taxon>
        <taxon>Pseudomonadota</taxon>
        <taxon>Alphaproteobacteria</taxon>
        <taxon>Rhodobacterales</taxon>
        <taxon>Rhodobacter group</taxon>
        <taxon>Rhodobacter</taxon>
    </lineage>
</organism>
<dbReference type="InterPro" id="IPR010982">
    <property type="entry name" value="Lambda_DNA-bd_dom_sf"/>
</dbReference>
<evidence type="ECO:0000313" key="2">
    <source>
        <dbReference type="Proteomes" id="UP000183812"/>
    </source>
</evidence>
<reference evidence="1 2" key="1">
    <citation type="submission" date="2016-10" db="EMBL/GenBank/DDBJ databases">
        <authorList>
            <person name="de Groot N.N."/>
        </authorList>
    </citation>
    <scope>NUCLEOTIDE SEQUENCE [LARGE SCALE GENOMIC DNA]</scope>
    <source>
        <strain evidence="2">DSM 938 / 37b4</strain>
    </source>
</reference>
<dbReference type="Pfam" id="PF01381">
    <property type="entry name" value="HTH_3"/>
    <property type="match status" value="1"/>
</dbReference>
<dbReference type="SMART" id="SM00530">
    <property type="entry name" value="HTH_XRE"/>
    <property type="match status" value="1"/>
</dbReference>
<dbReference type="Proteomes" id="UP000183812">
    <property type="component" value="Unassembled WGS sequence"/>
</dbReference>
<keyword evidence="1" id="KW-0238">DNA-binding</keyword>
<dbReference type="EMBL" id="FNAY01000012">
    <property type="protein sequence ID" value="SDF50597.1"/>
    <property type="molecule type" value="Genomic_DNA"/>
</dbReference>
<dbReference type="CDD" id="cd00093">
    <property type="entry name" value="HTH_XRE"/>
    <property type="match status" value="1"/>
</dbReference>
<gene>
    <name evidence="1" type="ORF">SAMN04244550_02344</name>
</gene>
<sequence length="93" mass="10183">MTAIPKPRIEIPREEIRSQSQSFWTQLAWISAGASPLMAWRRAARMSVSDLARESGVTPETITAIEARRHTPSRLELVALAASLGLGVGDLQD</sequence>
<dbReference type="SUPFAM" id="SSF47413">
    <property type="entry name" value="lambda repressor-like DNA-binding domains"/>
    <property type="match status" value="1"/>
</dbReference>
<proteinExistence type="predicted"/>
<accession>A0A0Q0QUK8</accession>